<protein>
    <submittedName>
        <fullName evidence="1">Uncharacterized protein</fullName>
    </submittedName>
</protein>
<evidence type="ECO:0000313" key="1">
    <source>
        <dbReference type="EMBL" id="GBP15952.1"/>
    </source>
</evidence>
<dbReference type="EMBL" id="BGZK01000075">
    <property type="protein sequence ID" value="GBP15952.1"/>
    <property type="molecule type" value="Genomic_DNA"/>
</dbReference>
<dbReference type="AlphaFoldDB" id="A0A4C1TPQ0"/>
<proteinExistence type="predicted"/>
<comment type="caution">
    <text evidence="1">The sequence shown here is derived from an EMBL/GenBank/DDBJ whole genome shotgun (WGS) entry which is preliminary data.</text>
</comment>
<sequence length="168" mass="19197">MRRTSPQPRRWCTPRMLTQSNIWLRFSDFTREWSGSKEDVVAREEKDMLRWFGHLERMTESRSTKQIYVADYVPSVQQGPYRPPRASPVRRRTAGQVFDPFATSKPPPPPPPRTLLICADASFQCRIGHIAKVAFAGRAPTHLLSGSRSTCSKTVHLYLGRNEKAKNG</sequence>
<accession>A0A4C1TPQ0</accession>
<dbReference type="Proteomes" id="UP000299102">
    <property type="component" value="Unassembled WGS sequence"/>
</dbReference>
<keyword evidence="2" id="KW-1185">Reference proteome</keyword>
<dbReference type="OrthoDB" id="425681at2759"/>
<organism evidence="1 2">
    <name type="scientific">Eumeta variegata</name>
    <name type="common">Bagworm moth</name>
    <name type="synonym">Eumeta japonica</name>
    <dbReference type="NCBI Taxonomy" id="151549"/>
    <lineage>
        <taxon>Eukaryota</taxon>
        <taxon>Metazoa</taxon>
        <taxon>Ecdysozoa</taxon>
        <taxon>Arthropoda</taxon>
        <taxon>Hexapoda</taxon>
        <taxon>Insecta</taxon>
        <taxon>Pterygota</taxon>
        <taxon>Neoptera</taxon>
        <taxon>Endopterygota</taxon>
        <taxon>Lepidoptera</taxon>
        <taxon>Glossata</taxon>
        <taxon>Ditrysia</taxon>
        <taxon>Tineoidea</taxon>
        <taxon>Psychidae</taxon>
        <taxon>Oiketicinae</taxon>
        <taxon>Eumeta</taxon>
    </lineage>
</organism>
<name>A0A4C1TPQ0_EUMVA</name>
<gene>
    <name evidence="1" type="ORF">EVAR_12536_1</name>
</gene>
<reference evidence="1 2" key="1">
    <citation type="journal article" date="2019" name="Commun. Biol.">
        <title>The bagworm genome reveals a unique fibroin gene that provides high tensile strength.</title>
        <authorList>
            <person name="Kono N."/>
            <person name="Nakamura H."/>
            <person name="Ohtoshi R."/>
            <person name="Tomita M."/>
            <person name="Numata K."/>
            <person name="Arakawa K."/>
        </authorList>
    </citation>
    <scope>NUCLEOTIDE SEQUENCE [LARGE SCALE GENOMIC DNA]</scope>
</reference>
<evidence type="ECO:0000313" key="2">
    <source>
        <dbReference type="Proteomes" id="UP000299102"/>
    </source>
</evidence>